<sequence length="1035" mass="115127">MRRALCLLLAFPALLRAESAKLKYNRDVRPILNEKCFHCHGPDAAHRKGDLRLDLREDALKPAKSGDIALVPGQPEKSQLIARVELPHGDDDVMPPDKDGKPLTAEEKAILRQWIKEGAEYQGHWAFLKPERSPVPKISDPQFTIRNPIDAFIAERLQEEKLAPSPEADRATLLRRVTLDLTGLPPTLEEIAAFEKDTSPQAYEKVVDRLLKSEHYGERMAMQWLDFARFADSHGFQTDSSRAMWPWRDWVIKAFNDNKPFDQFTLEQIGGDLLPNATREQVVATGFNRNHRLNGEGGIIAEEWRIENIIDRVETTSFTWLGLTLNCCRCHDHKYDPFTQKDFYSLFAFFNNIAESGTIQGSSNRSGGNSDPVISVPDAEEEKQLALLRKKIDAAQAKVTETQLQLPNLVASWEADMENPESAKKPMWEVLPITEAKSQGKASLRKLPDASWIAGGRNPDSDIYTVTAPLAEGSFTGLLLEALPDPTLPNQSLGRATNGNFVLTGIEATLSAPTLKQPVKITFARAEADYAQKGYDVKLLLDKDPKNGWAIDGNDPQKRVERNAMFIVEKAVQVPAGATLTVRLLQQSRFAGHNVGRFRLSTTDAEPTLASLDGTGGPPAAVLAIMKTPTENRTPQQRSELEKYFRASVDSPLRDADYALAAAKAELEKYERTVPSVMVMKEGPVRDAFVLKRGEYDKPGDKVSMTTPAVLPPMPKNAPPNRLGLAQWIVSPENPLTSRVWVNRAWEKFFGYGLCKSSENLGTQSEYPVHPELLDWLATEFIRCGWDMKAMQKLIVMSATYRQSSKLTPALLEKDPENRLLARGPRFRLPGEVVRDQALAIAGLLVPKIGGPSVKPYMPEGVWDETSKYGDLRGYKADTGEGLYRRSFYTIWKRTAAPPTMLLFDAPTREICTVKRSRTNTPLQALSLLNEITFVEAARSLAQQMMQHGGTTPEQRIAYGYQRVTGRSIEPAALKQLVGGVQKRIAEFQAKPVEATALIAQGTTKADASLNPSELAAYTTTASVLLNLDRVITRD</sequence>
<dbReference type="InterPro" id="IPR022655">
    <property type="entry name" value="DUF1553"/>
</dbReference>
<feature type="domain" description="DUF1553" evidence="3">
    <location>
        <begin position="721"/>
        <end position="977"/>
    </location>
</feature>
<dbReference type="PANTHER" id="PTHR35889">
    <property type="entry name" value="CYCLOINULO-OLIGOSACCHARIDE FRUCTANOTRANSFERASE-RELATED"/>
    <property type="match status" value="1"/>
</dbReference>
<dbReference type="Pfam" id="PF07587">
    <property type="entry name" value="PSD1"/>
    <property type="match status" value="1"/>
</dbReference>
<name>A0A7W7Y9E6_9BACT</name>
<accession>A0A7W7Y9E6</accession>
<keyword evidence="6" id="KW-1185">Reference proteome</keyword>
<evidence type="ECO:0000259" key="4">
    <source>
        <dbReference type="Pfam" id="PF07635"/>
    </source>
</evidence>
<evidence type="ECO:0000313" key="5">
    <source>
        <dbReference type="EMBL" id="MBB5031930.1"/>
    </source>
</evidence>
<dbReference type="GO" id="GO:0009055">
    <property type="term" value="F:electron transfer activity"/>
    <property type="evidence" value="ECO:0007669"/>
    <property type="project" value="InterPro"/>
</dbReference>
<protein>
    <recommendedName>
        <fullName evidence="7">Planctomycete cytochrome C</fullName>
    </recommendedName>
</protein>
<dbReference type="PANTHER" id="PTHR35889:SF3">
    <property type="entry name" value="F-BOX DOMAIN-CONTAINING PROTEIN"/>
    <property type="match status" value="1"/>
</dbReference>
<keyword evidence="1" id="KW-0175">Coiled coil</keyword>
<evidence type="ECO:0000256" key="1">
    <source>
        <dbReference type="SAM" id="Coils"/>
    </source>
</evidence>
<evidence type="ECO:0000259" key="2">
    <source>
        <dbReference type="Pfam" id="PF07583"/>
    </source>
</evidence>
<feature type="coiled-coil region" evidence="1">
    <location>
        <begin position="378"/>
        <end position="405"/>
    </location>
</feature>
<dbReference type="InterPro" id="IPR011444">
    <property type="entry name" value="DUF1549"/>
</dbReference>
<dbReference type="EMBL" id="JACHIG010000002">
    <property type="protein sequence ID" value="MBB5031930.1"/>
    <property type="molecule type" value="Genomic_DNA"/>
</dbReference>
<dbReference type="GO" id="GO:0020037">
    <property type="term" value="F:heme binding"/>
    <property type="evidence" value="ECO:0007669"/>
    <property type="project" value="InterPro"/>
</dbReference>
<dbReference type="InterPro" id="IPR011429">
    <property type="entry name" value="Cyt_c_Planctomycete-type"/>
</dbReference>
<comment type="caution">
    <text evidence="5">The sequence shown here is derived from an EMBL/GenBank/DDBJ whole genome shotgun (WGS) entry which is preliminary data.</text>
</comment>
<dbReference type="Pfam" id="PF07635">
    <property type="entry name" value="PSCyt1"/>
    <property type="match status" value="1"/>
</dbReference>
<dbReference type="InterPro" id="IPR036909">
    <property type="entry name" value="Cyt_c-like_dom_sf"/>
</dbReference>
<dbReference type="SUPFAM" id="SSF46626">
    <property type="entry name" value="Cytochrome c"/>
    <property type="match status" value="1"/>
</dbReference>
<gene>
    <name evidence="5" type="ORF">HNQ65_001498</name>
</gene>
<feature type="domain" description="DUF1549" evidence="2">
    <location>
        <begin position="148"/>
        <end position="354"/>
    </location>
</feature>
<dbReference type="Proteomes" id="UP000590740">
    <property type="component" value="Unassembled WGS sequence"/>
</dbReference>
<dbReference type="AlphaFoldDB" id="A0A7W7Y9E6"/>
<evidence type="ECO:0000313" key="6">
    <source>
        <dbReference type="Proteomes" id="UP000590740"/>
    </source>
</evidence>
<organism evidence="5 6">
    <name type="scientific">Prosthecobacter vanneervenii</name>
    <dbReference type="NCBI Taxonomy" id="48466"/>
    <lineage>
        <taxon>Bacteria</taxon>
        <taxon>Pseudomonadati</taxon>
        <taxon>Verrucomicrobiota</taxon>
        <taxon>Verrucomicrobiia</taxon>
        <taxon>Verrucomicrobiales</taxon>
        <taxon>Verrucomicrobiaceae</taxon>
        <taxon>Prosthecobacter</taxon>
    </lineage>
</organism>
<dbReference type="RefSeq" id="WP_184338855.1">
    <property type="nucleotide sequence ID" value="NZ_JACHIG010000002.1"/>
</dbReference>
<evidence type="ECO:0008006" key="7">
    <source>
        <dbReference type="Google" id="ProtNLM"/>
    </source>
</evidence>
<dbReference type="Pfam" id="PF07583">
    <property type="entry name" value="PSCyt2"/>
    <property type="match status" value="1"/>
</dbReference>
<evidence type="ECO:0000259" key="3">
    <source>
        <dbReference type="Pfam" id="PF07587"/>
    </source>
</evidence>
<proteinExistence type="predicted"/>
<reference evidence="5 6" key="1">
    <citation type="submission" date="2020-08" db="EMBL/GenBank/DDBJ databases">
        <title>Genomic Encyclopedia of Type Strains, Phase IV (KMG-IV): sequencing the most valuable type-strain genomes for metagenomic binning, comparative biology and taxonomic classification.</title>
        <authorList>
            <person name="Goeker M."/>
        </authorList>
    </citation>
    <scope>NUCLEOTIDE SEQUENCE [LARGE SCALE GENOMIC DNA]</scope>
    <source>
        <strain evidence="5 6">DSM 12252</strain>
    </source>
</reference>
<feature type="domain" description="Cytochrome C Planctomycete-type" evidence="4">
    <location>
        <begin position="36"/>
        <end position="97"/>
    </location>
</feature>